<feature type="compositionally biased region" description="Basic and acidic residues" evidence="1">
    <location>
        <begin position="308"/>
        <end position="319"/>
    </location>
</feature>
<feature type="region of interest" description="Disordered" evidence="1">
    <location>
        <begin position="293"/>
        <end position="341"/>
    </location>
</feature>
<dbReference type="AlphaFoldDB" id="A0AA39WH45"/>
<organism evidence="2 3">
    <name type="scientific">Bombardia bombarda</name>
    <dbReference type="NCBI Taxonomy" id="252184"/>
    <lineage>
        <taxon>Eukaryota</taxon>
        <taxon>Fungi</taxon>
        <taxon>Dikarya</taxon>
        <taxon>Ascomycota</taxon>
        <taxon>Pezizomycotina</taxon>
        <taxon>Sordariomycetes</taxon>
        <taxon>Sordariomycetidae</taxon>
        <taxon>Sordariales</taxon>
        <taxon>Lasiosphaeriaceae</taxon>
        <taxon>Bombardia</taxon>
    </lineage>
</organism>
<gene>
    <name evidence="2" type="ORF">B0T17DRAFT_620092</name>
</gene>
<keyword evidence="3" id="KW-1185">Reference proteome</keyword>
<sequence length="341" mass="38714">MPSLFVPSRDSRHRRACFALYRALLRQAPRVPLPPNIAPALDPVNPITALIRARFRNNKIQTSPRLHAQILAFLRQHNADLLSRPTKPTPPSSAPLPDTIPLLKRIPHPEQPHSKPPTFVPTERPRPLSQIKGGVRKVPTLEMAQAFPFLRLSKPQSPALSRVIGQLVRRRFNRLELMTEYTEHVVPEYKEEDRWERLVGQQLVRHGLAAADVLNEPTYKATAERVVRHTQKQLNERLGVAKARGRALWKLVLEEKALAEEEAEERRGMEGGLIEHLSAKEIIDALSEFDRIPASPKDAVEMSPGGETGRDRGEEERQSTRQPRPAKRVPPGLRDDDDSFW</sequence>
<protein>
    <submittedName>
        <fullName evidence="2">Uncharacterized protein</fullName>
    </submittedName>
</protein>
<feature type="region of interest" description="Disordered" evidence="1">
    <location>
        <begin position="105"/>
        <end position="130"/>
    </location>
</feature>
<dbReference type="Proteomes" id="UP001174934">
    <property type="component" value="Unassembled WGS sequence"/>
</dbReference>
<evidence type="ECO:0000256" key="1">
    <source>
        <dbReference type="SAM" id="MobiDB-lite"/>
    </source>
</evidence>
<name>A0AA39WH45_9PEZI</name>
<proteinExistence type="predicted"/>
<dbReference type="EMBL" id="JAULSR010000007">
    <property type="protein sequence ID" value="KAK0615303.1"/>
    <property type="molecule type" value="Genomic_DNA"/>
</dbReference>
<evidence type="ECO:0000313" key="2">
    <source>
        <dbReference type="EMBL" id="KAK0615303.1"/>
    </source>
</evidence>
<accession>A0AA39WH45</accession>
<evidence type="ECO:0000313" key="3">
    <source>
        <dbReference type="Proteomes" id="UP001174934"/>
    </source>
</evidence>
<comment type="caution">
    <text evidence="2">The sequence shown here is derived from an EMBL/GenBank/DDBJ whole genome shotgun (WGS) entry which is preliminary data.</text>
</comment>
<reference evidence="2" key="1">
    <citation type="submission" date="2023-06" db="EMBL/GenBank/DDBJ databases">
        <title>Genome-scale phylogeny and comparative genomics of the fungal order Sordariales.</title>
        <authorList>
            <consortium name="Lawrence Berkeley National Laboratory"/>
            <person name="Hensen N."/>
            <person name="Bonometti L."/>
            <person name="Westerberg I."/>
            <person name="Brannstrom I.O."/>
            <person name="Guillou S."/>
            <person name="Cros-Aarteil S."/>
            <person name="Calhoun S."/>
            <person name="Haridas S."/>
            <person name="Kuo A."/>
            <person name="Mondo S."/>
            <person name="Pangilinan J."/>
            <person name="Riley R."/>
            <person name="LaButti K."/>
            <person name="Andreopoulos B."/>
            <person name="Lipzen A."/>
            <person name="Chen C."/>
            <person name="Yanf M."/>
            <person name="Daum C."/>
            <person name="Ng V."/>
            <person name="Clum A."/>
            <person name="Steindorff A."/>
            <person name="Ohm R."/>
            <person name="Martin F."/>
            <person name="Silar P."/>
            <person name="Natvig D."/>
            <person name="Lalanne C."/>
            <person name="Gautier V."/>
            <person name="Ament-velasquez S.L."/>
            <person name="Kruys A."/>
            <person name="Hutchinson M.I."/>
            <person name="Powell A.J."/>
            <person name="Barry K."/>
            <person name="Miller A.N."/>
            <person name="Grigoriev I.V."/>
            <person name="Debuchy R."/>
            <person name="Gladieux P."/>
            <person name="Thoren M.H."/>
            <person name="Johannesson H."/>
        </authorList>
    </citation>
    <scope>NUCLEOTIDE SEQUENCE</scope>
    <source>
        <strain evidence="2">SMH3391-2</strain>
    </source>
</reference>